<dbReference type="GO" id="GO:0007020">
    <property type="term" value="P:microtubule nucleation"/>
    <property type="evidence" value="ECO:0007669"/>
    <property type="project" value="InterPro"/>
</dbReference>
<proteinExistence type="inferred from homology"/>
<dbReference type="GO" id="GO:0031122">
    <property type="term" value="P:cytoplasmic microtubule organization"/>
    <property type="evidence" value="ECO:0007669"/>
    <property type="project" value="TreeGrafter"/>
</dbReference>
<dbReference type="PANTHER" id="PTHR19302">
    <property type="entry name" value="GAMMA TUBULIN COMPLEX PROTEIN"/>
    <property type="match status" value="1"/>
</dbReference>
<evidence type="ECO:0000313" key="8">
    <source>
        <dbReference type="EMBL" id="KAG8464503.1"/>
    </source>
</evidence>
<dbReference type="GO" id="GO:0051011">
    <property type="term" value="F:microtubule minus-end binding"/>
    <property type="evidence" value="ECO:0007669"/>
    <property type="project" value="TreeGrafter"/>
</dbReference>
<dbReference type="InterPro" id="IPR042241">
    <property type="entry name" value="GCP_C_sf"/>
</dbReference>
<evidence type="ECO:0000256" key="1">
    <source>
        <dbReference type="ARBA" id="ARBA00004245"/>
    </source>
</evidence>
<keyword evidence="5" id="KW-0206">Cytoskeleton</keyword>
<dbReference type="EMBL" id="JAGTXO010000012">
    <property type="protein sequence ID" value="KAG8464503.1"/>
    <property type="molecule type" value="Genomic_DNA"/>
</dbReference>
<evidence type="ECO:0000256" key="5">
    <source>
        <dbReference type="ARBA" id="ARBA00023212"/>
    </source>
</evidence>
<keyword evidence="3" id="KW-0963">Cytoplasm</keyword>
<accession>A0A8J5XHS9</accession>
<feature type="compositionally biased region" description="Low complexity" evidence="6">
    <location>
        <begin position="867"/>
        <end position="886"/>
    </location>
</feature>
<evidence type="ECO:0000256" key="2">
    <source>
        <dbReference type="ARBA" id="ARBA00010337"/>
    </source>
</evidence>
<evidence type="ECO:0000259" key="7">
    <source>
        <dbReference type="Pfam" id="PF04130"/>
    </source>
</evidence>
<comment type="caution">
    <text evidence="8">The sequence shown here is derived from an EMBL/GenBank/DDBJ whole genome shotgun (WGS) entry which is preliminary data.</text>
</comment>
<comment type="subcellular location">
    <subcellularLocation>
        <location evidence="1">Cytoplasm</location>
        <location evidence="1">Cytoskeleton</location>
    </subcellularLocation>
</comment>
<dbReference type="OrthoDB" id="10688545at2759"/>
<organism evidence="8 9">
    <name type="scientific">Diacronema lutheri</name>
    <name type="common">Unicellular marine alga</name>
    <name type="synonym">Monochrysis lutheri</name>
    <dbReference type="NCBI Taxonomy" id="2081491"/>
    <lineage>
        <taxon>Eukaryota</taxon>
        <taxon>Haptista</taxon>
        <taxon>Haptophyta</taxon>
        <taxon>Pavlovophyceae</taxon>
        <taxon>Pavlovales</taxon>
        <taxon>Pavlovaceae</taxon>
        <taxon>Diacronema</taxon>
    </lineage>
</organism>
<dbReference type="GO" id="GO:0000930">
    <property type="term" value="C:gamma-tubulin complex"/>
    <property type="evidence" value="ECO:0007669"/>
    <property type="project" value="TreeGrafter"/>
</dbReference>
<name>A0A8J5XHS9_DIALT</name>
<feature type="region of interest" description="Disordered" evidence="6">
    <location>
        <begin position="101"/>
        <end position="125"/>
    </location>
</feature>
<dbReference type="GO" id="GO:0005874">
    <property type="term" value="C:microtubule"/>
    <property type="evidence" value="ECO:0007669"/>
    <property type="project" value="UniProtKB-KW"/>
</dbReference>
<dbReference type="InterPro" id="IPR040457">
    <property type="entry name" value="GCP_C"/>
</dbReference>
<dbReference type="GO" id="GO:0000922">
    <property type="term" value="C:spindle pole"/>
    <property type="evidence" value="ECO:0007669"/>
    <property type="project" value="InterPro"/>
</dbReference>
<evidence type="ECO:0000313" key="9">
    <source>
        <dbReference type="Proteomes" id="UP000751190"/>
    </source>
</evidence>
<dbReference type="Pfam" id="PF04130">
    <property type="entry name" value="GCP_C_terminal"/>
    <property type="match status" value="1"/>
</dbReference>
<evidence type="ECO:0000256" key="4">
    <source>
        <dbReference type="ARBA" id="ARBA00022701"/>
    </source>
</evidence>
<dbReference type="GO" id="GO:0000278">
    <property type="term" value="P:mitotic cell cycle"/>
    <property type="evidence" value="ECO:0007669"/>
    <property type="project" value="TreeGrafter"/>
</dbReference>
<keyword evidence="4" id="KW-0493">Microtubule</keyword>
<reference evidence="8" key="1">
    <citation type="submission" date="2021-05" db="EMBL/GenBank/DDBJ databases">
        <title>The genome of the haptophyte Pavlova lutheri (Diacronema luteri, Pavlovales) - a model for lipid biosynthesis in eukaryotic algae.</title>
        <authorList>
            <person name="Hulatt C.J."/>
            <person name="Posewitz M.C."/>
        </authorList>
    </citation>
    <scope>NUCLEOTIDE SEQUENCE</scope>
    <source>
        <strain evidence="8">NIVA-4/92</strain>
    </source>
</reference>
<feature type="region of interest" description="Disordered" evidence="6">
    <location>
        <begin position="861"/>
        <end position="891"/>
    </location>
</feature>
<dbReference type="InterPro" id="IPR007259">
    <property type="entry name" value="GCP"/>
</dbReference>
<keyword evidence="9" id="KW-1185">Reference proteome</keyword>
<protein>
    <recommendedName>
        <fullName evidence="7">Gamma tubulin complex component C-terminal domain-containing protein</fullName>
    </recommendedName>
</protein>
<dbReference type="GO" id="GO:0043015">
    <property type="term" value="F:gamma-tubulin binding"/>
    <property type="evidence" value="ECO:0007669"/>
    <property type="project" value="InterPro"/>
</dbReference>
<dbReference type="GO" id="GO:0051225">
    <property type="term" value="P:spindle assembly"/>
    <property type="evidence" value="ECO:0007669"/>
    <property type="project" value="TreeGrafter"/>
</dbReference>
<dbReference type="Gene3D" id="1.20.120.1900">
    <property type="entry name" value="Gamma-tubulin complex, C-terminal domain"/>
    <property type="match status" value="1"/>
</dbReference>
<feature type="compositionally biased region" description="Low complexity" evidence="6">
    <location>
        <begin position="115"/>
        <end position="125"/>
    </location>
</feature>
<comment type="similarity">
    <text evidence="2">Belongs to the TUBGCP family.</text>
</comment>
<gene>
    <name evidence="8" type="ORF">KFE25_009871</name>
</gene>
<dbReference type="PANTHER" id="PTHR19302:SF70">
    <property type="entry name" value="GAMMA-TUBULIN COMPLEX COMPONENT 6"/>
    <property type="match status" value="1"/>
</dbReference>
<sequence length="1582" mass="162225">MREESVWALVGRLCDAALGDAPEDGRARARARARAFEILLAFDDCACAYARPVDASEHARRALLALCYERSRARGAEGVAACERVHARVAELCARDVALTRGGDAPRSSPPSRAPTPRAADAPRAMSEAIAAPLALLLALADSAPPTPPPSQSAMLVRLGLPPPRGHLAALAAERRGARRRAAAAARFFASGDGAPGAPAFGTDAQRAACGAPYGVMPSAHRDARARRDETMSRALWSGACAHLFAPCGPEAERDWPTVARAGSVRGDGVAAPALAPLSPGVDGAAADPADAQLGDERGASDAGVLVGRAAPKVLGLGLGSALASGARVSDLCAWRHFGQWYQHVSWYSAQLRGRTLGPAARAAGRALRHEPTLVACAAFALRGEASLAYALAARARAPATAERAAARNAASLAREAGVLVPAACARLPSASAGATRAVLAAAGASGARARECGVIVRALSAAHGEYGETQRALGAAAGAVLDWIGRSSYALQRTAGLTILGLGARAHASQLLTRRLAALLRDACIADATRACAADDAAKTAVAGVELRAPAQMVDRLFRQAAIAEAEADELGAALALCLFRAAAQPWAASLHDALFLVGKRAAGLDGWALDGASRDAGASAAAGPPRAERPPLLPPFAAAALGPLLARVARARAVFRSAGAGAGAPGARASAASLSVRTGTTPPRAARFGAEARAPLVPRVPPPSMRLCATRAELRAHSDVLAEYVRDQHAAHARHVAHLAALRDAAVAEARALAARASARRAAVRAAVREREAAKRAALRDAQRALSDALEAQSVQADAARADAAALAREAGATSLSADIAAILPAAMLVKLTSEARAELEREHAVRIAALERRLSAARGSEPPRAVASADAADGRSAGTAVTAAPPPPEVDATWQTAEAETAAQAAAAAAEAAARQSVEAARRYELEAAWALRSRFLADAAFAVIERGVDDGADADDDDGADAAAAADDDDGGVCAPTAARVLTRRRLLDEGLARASAVACNAPTASASPAARPRLTEGGVTAVHMFEEREGEGATVADRQGFELVDVRLSAAHASAEHALAVSCKPARPTAAALIAGMDAHPSARNGDDLVGSRGQGEAACGGFAAPVWTGAHGAAGLCAPSASARAACLMRGSECSGGAGHGHAVADDADDADCGTDPFAREIALLNAAALRVGAHARGFDEANDGDDDDDADAGPCVTRVGAARACDAMPAYGRTLVVSARVLVREVIMRPAVVQGQLLDQAAVSLLIDELHLEARLHELARFGLGRDGDFVGEIARMLHGGLRAGGGRLHADDGVLARWLEHALLRSSGGAADTSGLLRLHADAHGGAGGGNAGGRRLTAANAADALRLSFELEPALRVVVDEAALADYNRVFRLRVRIRLCLLAIERLALALHSAAAASSAVRHAGARRARLPHELHLLHLFTHEARHFLNALAQHMGAEACEGPWLALRAALHARQALTLAALHAAHRAYLNSVIASCLLESDAIALHEVLHALLALVTQAEQRAGAEVALGLSSAESCASMRVACETIRQHTRLVAAAAHDLAGSDRGSPLHALLLRLDFAGTWIALSDEAR</sequence>
<dbReference type="OMA" id="EHERCER"/>
<dbReference type="Proteomes" id="UP000751190">
    <property type="component" value="Unassembled WGS sequence"/>
</dbReference>
<dbReference type="GO" id="GO:0051321">
    <property type="term" value="P:meiotic cell cycle"/>
    <property type="evidence" value="ECO:0007669"/>
    <property type="project" value="TreeGrafter"/>
</dbReference>
<evidence type="ECO:0000256" key="6">
    <source>
        <dbReference type="SAM" id="MobiDB-lite"/>
    </source>
</evidence>
<feature type="domain" description="Gamma tubulin complex component C-terminal" evidence="7">
    <location>
        <begin position="1261"/>
        <end position="1572"/>
    </location>
</feature>
<evidence type="ECO:0000256" key="3">
    <source>
        <dbReference type="ARBA" id="ARBA00022490"/>
    </source>
</evidence>
<feature type="region of interest" description="Disordered" evidence="6">
    <location>
        <begin position="954"/>
        <end position="974"/>
    </location>
</feature>